<keyword evidence="2" id="KW-0808">Transferase</keyword>
<dbReference type="AlphaFoldDB" id="A0A7S8F629"/>
<dbReference type="Gene3D" id="3.40.630.30">
    <property type="match status" value="1"/>
</dbReference>
<organism evidence="2 3">
    <name type="scientific">Qipengyuania soli</name>
    <dbReference type="NCBI Taxonomy" id="2782568"/>
    <lineage>
        <taxon>Bacteria</taxon>
        <taxon>Pseudomonadati</taxon>
        <taxon>Pseudomonadota</taxon>
        <taxon>Alphaproteobacteria</taxon>
        <taxon>Sphingomonadales</taxon>
        <taxon>Erythrobacteraceae</taxon>
        <taxon>Qipengyuania</taxon>
    </lineage>
</organism>
<gene>
    <name evidence="2" type="ORF">IRL76_05100</name>
</gene>
<feature type="domain" description="N-acetyltransferase" evidence="1">
    <location>
        <begin position="9"/>
        <end position="163"/>
    </location>
</feature>
<dbReference type="GO" id="GO:0016747">
    <property type="term" value="F:acyltransferase activity, transferring groups other than amino-acyl groups"/>
    <property type="evidence" value="ECO:0007669"/>
    <property type="project" value="InterPro"/>
</dbReference>
<dbReference type="Pfam" id="PF00583">
    <property type="entry name" value="Acetyltransf_1"/>
    <property type="match status" value="1"/>
</dbReference>
<evidence type="ECO:0000313" key="2">
    <source>
        <dbReference type="EMBL" id="QPC99914.1"/>
    </source>
</evidence>
<accession>A0A7S8F629</accession>
<evidence type="ECO:0000313" key="3">
    <source>
        <dbReference type="Proteomes" id="UP000594459"/>
    </source>
</evidence>
<name>A0A7S8F629_9SPHN</name>
<protein>
    <submittedName>
        <fullName evidence="2">GNAT family N-acetyltransferase</fullName>
    </submittedName>
</protein>
<proteinExistence type="predicted"/>
<dbReference type="Proteomes" id="UP000594459">
    <property type="component" value="Chromosome"/>
</dbReference>
<dbReference type="InterPro" id="IPR016181">
    <property type="entry name" value="Acyl_CoA_acyltransferase"/>
</dbReference>
<dbReference type="RefSeq" id="WP_200983709.1">
    <property type="nucleotide sequence ID" value="NZ_CP064654.1"/>
</dbReference>
<dbReference type="KEGG" id="qso:IRL76_05100"/>
<dbReference type="SUPFAM" id="SSF55729">
    <property type="entry name" value="Acyl-CoA N-acyltransferases (Nat)"/>
    <property type="match status" value="1"/>
</dbReference>
<evidence type="ECO:0000259" key="1">
    <source>
        <dbReference type="PROSITE" id="PS51186"/>
    </source>
</evidence>
<sequence length="163" mass="17469">MASQSESGIATRPATLGDIPEIVGILGAYRDKLAHWSPQFWRPAPGSAAMTTMYLGSLVGKEEHIFLVAEEAGAVIGFALALETPAPPVYAPGDTGTLDDFAVLDDERWEEVAGALLAAIVRNAKKLGWKQLIAVSPKADDLKNRLLEEAGLVVASQWWTTKL</sequence>
<reference evidence="2 3" key="1">
    <citation type="submission" date="2020-11" db="EMBL/GenBank/DDBJ databases">
        <title>The genome sequence of Erythrobacter sp. 6D36.</title>
        <authorList>
            <person name="Liu Y."/>
        </authorList>
    </citation>
    <scope>NUCLEOTIDE SEQUENCE [LARGE SCALE GENOMIC DNA]</scope>
    <source>
        <strain evidence="2 3">6D36</strain>
    </source>
</reference>
<dbReference type="PROSITE" id="PS51186">
    <property type="entry name" value="GNAT"/>
    <property type="match status" value="1"/>
</dbReference>
<dbReference type="EMBL" id="CP064654">
    <property type="protein sequence ID" value="QPC99914.1"/>
    <property type="molecule type" value="Genomic_DNA"/>
</dbReference>
<dbReference type="CDD" id="cd04301">
    <property type="entry name" value="NAT_SF"/>
    <property type="match status" value="1"/>
</dbReference>
<dbReference type="InterPro" id="IPR000182">
    <property type="entry name" value="GNAT_dom"/>
</dbReference>
<keyword evidence="3" id="KW-1185">Reference proteome</keyword>